<evidence type="ECO:0000256" key="2">
    <source>
        <dbReference type="HAMAP-Rule" id="MF_00208"/>
    </source>
</evidence>
<evidence type="ECO:0000259" key="4">
    <source>
        <dbReference type="Pfam" id="PF02875"/>
    </source>
</evidence>
<evidence type="ECO:0000313" key="6">
    <source>
        <dbReference type="EMBL" id="RZO77512.1"/>
    </source>
</evidence>
<keyword evidence="2" id="KW-0460">Magnesium</keyword>
<feature type="binding site" evidence="2">
    <location>
        <position position="186"/>
    </location>
    <ligand>
        <name>UDP-N-acetyl-alpha-D-muramoyl-L-alanyl-D-glutamate</name>
        <dbReference type="ChEBI" id="CHEBI:83900"/>
    </ligand>
</feature>
<dbReference type="NCBIfam" id="TIGR01085">
    <property type="entry name" value="murE"/>
    <property type="match status" value="1"/>
</dbReference>
<dbReference type="SUPFAM" id="SSF53244">
    <property type="entry name" value="MurD-like peptide ligases, peptide-binding domain"/>
    <property type="match status" value="1"/>
</dbReference>
<dbReference type="InterPro" id="IPR004101">
    <property type="entry name" value="Mur_ligase_C"/>
</dbReference>
<feature type="domain" description="Mur ligase C-terminal" evidence="4">
    <location>
        <begin position="328"/>
        <end position="454"/>
    </location>
</feature>
<feature type="binding site" evidence="2">
    <location>
        <begin position="401"/>
        <end position="404"/>
    </location>
    <ligand>
        <name>meso-2,6-diaminopimelate</name>
        <dbReference type="ChEBI" id="CHEBI:57791"/>
    </ligand>
</feature>
<dbReference type="GO" id="GO:0005737">
    <property type="term" value="C:cytoplasm"/>
    <property type="evidence" value="ECO:0007669"/>
    <property type="project" value="UniProtKB-SubCell"/>
</dbReference>
<dbReference type="InterPro" id="IPR035911">
    <property type="entry name" value="MurE/MurF_N"/>
</dbReference>
<feature type="binding site" evidence="2">
    <location>
        <position position="178"/>
    </location>
    <ligand>
        <name>UDP-N-acetyl-alpha-D-muramoyl-L-alanyl-D-glutamate</name>
        <dbReference type="ChEBI" id="CHEBI:83900"/>
    </ligand>
</feature>
<evidence type="ECO:0000256" key="1">
    <source>
        <dbReference type="ARBA" id="ARBA00005898"/>
    </source>
</evidence>
<comment type="PTM">
    <text evidence="2">Carboxylation is probably crucial for Mg(2+) binding and, consequently, for the gamma-phosphate positioning of ATP.</text>
</comment>
<dbReference type="GO" id="GO:0051301">
    <property type="term" value="P:cell division"/>
    <property type="evidence" value="ECO:0007669"/>
    <property type="project" value="UniProtKB-KW"/>
</dbReference>
<dbReference type="GO" id="GO:0005524">
    <property type="term" value="F:ATP binding"/>
    <property type="evidence" value="ECO:0007669"/>
    <property type="project" value="UniProtKB-UniRule"/>
</dbReference>
<feature type="domain" description="Mur ligase central" evidence="5">
    <location>
        <begin position="104"/>
        <end position="305"/>
    </location>
</feature>
<protein>
    <recommendedName>
        <fullName evidence="2">UDP-N-acetylmuramoyl-L-alanyl-D-glutamate--2,6-diaminopimelate ligase</fullName>
        <ecNumber evidence="2">6.3.2.13</ecNumber>
    </recommendedName>
    <alternativeName>
        <fullName evidence="2">Meso-A2pm-adding enzyme</fullName>
    </alternativeName>
    <alternativeName>
        <fullName evidence="2">Meso-diaminopimelate-adding enzyme</fullName>
    </alternativeName>
    <alternativeName>
        <fullName evidence="2">UDP-MurNAc-L-Ala-D-Glu:meso-diaminopimelate ligase</fullName>
    </alternativeName>
    <alternativeName>
        <fullName evidence="2">UDP-MurNAc-tripeptide synthetase</fullName>
    </alternativeName>
    <alternativeName>
        <fullName evidence="2">UDP-N-acetylmuramyl-tripeptide synthetase</fullName>
    </alternativeName>
</protein>
<dbReference type="GO" id="GO:0008765">
    <property type="term" value="F:UDP-N-acetylmuramoylalanyl-D-glutamate-2,6-diaminopimelate ligase activity"/>
    <property type="evidence" value="ECO:0007669"/>
    <property type="project" value="UniProtKB-UniRule"/>
</dbReference>
<comment type="cofactor">
    <cofactor evidence="2">
        <name>Mg(2+)</name>
        <dbReference type="ChEBI" id="CHEBI:18420"/>
    </cofactor>
</comment>
<dbReference type="HAMAP" id="MF_00208">
    <property type="entry name" value="MurE"/>
    <property type="match status" value="1"/>
</dbReference>
<dbReference type="EMBL" id="SHAG01000002">
    <property type="protein sequence ID" value="RZO77512.1"/>
    <property type="molecule type" value="Genomic_DNA"/>
</dbReference>
<keyword evidence="2 3" id="KW-0961">Cell wall biogenesis/degradation</keyword>
<dbReference type="PANTHER" id="PTHR23135:SF4">
    <property type="entry name" value="UDP-N-ACETYLMURAMOYL-L-ALANYL-D-GLUTAMATE--2,6-DIAMINOPIMELATE LIGASE MURE HOMOLOG, CHLOROPLASTIC"/>
    <property type="match status" value="1"/>
</dbReference>
<dbReference type="Proteomes" id="UP000316199">
    <property type="component" value="Unassembled WGS sequence"/>
</dbReference>
<dbReference type="Gene3D" id="3.40.1390.10">
    <property type="entry name" value="MurE/MurF, N-terminal domain"/>
    <property type="match status" value="1"/>
</dbReference>
<evidence type="ECO:0000256" key="3">
    <source>
        <dbReference type="RuleBase" id="RU004135"/>
    </source>
</evidence>
<dbReference type="UniPathway" id="UPA00219"/>
<dbReference type="InterPro" id="IPR036565">
    <property type="entry name" value="Mur-like_cat_sf"/>
</dbReference>
<keyword evidence="2" id="KW-0547">Nucleotide-binding</keyword>
<accession>A0A520S4V5</accession>
<comment type="caution">
    <text evidence="2">Lacks conserved residue(s) required for the propagation of feature annotation.</text>
</comment>
<dbReference type="SUPFAM" id="SSF53623">
    <property type="entry name" value="MurD-like peptide ligases, catalytic domain"/>
    <property type="match status" value="1"/>
</dbReference>
<feature type="binding site" evidence="2">
    <location>
        <position position="26"/>
    </location>
    <ligand>
        <name>UDP-N-acetyl-alpha-D-muramoyl-L-alanyl-D-glutamate</name>
        <dbReference type="ChEBI" id="CHEBI:83900"/>
    </ligand>
</feature>
<feature type="binding site" evidence="2">
    <location>
        <begin position="106"/>
        <end position="112"/>
    </location>
    <ligand>
        <name>ATP</name>
        <dbReference type="ChEBI" id="CHEBI:30616"/>
    </ligand>
</feature>
<dbReference type="GO" id="GO:0008360">
    <property type="term" value="P:regulation of cell shape"/>
    <property type="evidence" value="ECO:0007669"/>
    <property type="project" value="UniProtKB-KW"/>
</dbReference>
<comment type="subcellular location">
    <subcellularLocation>
        <location evidence="2 3">Cytoplasm</location>
    </subcellularLocation>
</comment>
<dbReference type="Pfam" id="PF08245">
    <property type="entry name" value="Mur_ligase_M"/>
    <property type="match status" value="1"/>
</dbReference>
<name>A0A520S4V5_9GAMM</name>
<dbReference type="SUPFAM" id="SSF63418">
    <property type="entry name" value="MurE/MurF N-terminal domain"/>
    <property type="match status" value="1"/>
</dbReference>
<dbReference type="InterPro" id="IPR036615">
    <property type="entry name" value="Mur_ligase_C_dom_sf"/>
</dbReference>
<dbReference type="GO" id="GO:0000287">
    <property type="term" value="F:magnesium ion binding"/>
    <property type="evidence" value="ECO:0007669"/>
    <property type="project" value="UniProtKB-UniRule"/>
</dbReference>
<keyword evidence="2 3" id="KW-0131">Cell cycle</keyword>
<dbReference type="GO" id="GO:0009252">
    <property type="term" value="P:peptidoglycan biosynthetic process"/>
    <property type="evidence" value="ECO:0007669"/>
    <property type="project" value="UniProtKB-UniRule"/>
</dbReference>
<evidence type="ECO:0000259" key="5">
    <source>
        <dbReference type="Pfam" id="PF08245"/>
    </source>
</evidence>
<comment type="caution">
    <text evidence="6">The sequence shown here is derived from an EMBL/GenBank/DDBJ whole genome shotgun (WGS) entry which is preliminary data.</text>
</comment>
<dbReference type="GO" id="GO:0071555">
    <property type="term" value="P:cell wall organization"/>
    <property type="evidence" value="ECO:0007669"/>
    <property type="project" value="UniProtKB-KW"/>
</dbReference>
<feature type="short sequence motif" description="Meso-diaminopimelate recognition motif" evidence="2">
    <location>
        <begin position="401"/>
        <end position="404"/>
    </location>
</feature>
<feature type="binding site" evidence="2">
    <location>
        <position position="184"/>
    </location>
    <ligand>
        <name>UDP-N-acetyl-alpha-D-muramoyl-L-alanyl-D-glutamate</name>
        <dbReference type="ChEBI" id="CHEBI:83900"/>
    </ligand>
</feature>
<comment type="function">
    <text evidence="2">Catalyzes the addition of meso-diaminopimelic acid to the nucleotide precursor UDP-N-acetylmuramoyl-L-alanyl-D-glutamate (UMAG) in the biosynthesis of bacterial cell-wall peptidoglycan.</text>
</comment>
<keyword evidence="2 3" id="KW-0573">Peptidoglycan synthesis</keyword>
<keyword evidence="2" id="KW-0067">ATP-binding</keyword>
<organism evidence="6 7">
    <name type="scientific">OM182 bacterium</name>
    <dbReference type="NCBI Taxonomy" id="2510334"/>
    <lineage>
        <taxon>Bacteria</taxon>
        <taxon>Pseudomonadati</taxon>
        <taxon>Pseudomonadota</taxon>
        <taxon>Gammaproteobacteria</taxon>
        <taxon>OMG group</taxon>
        <taxon>OM182 clade</taxon>
    </lineage>
</organism>
<keyword evidence="2" id="KW-0963">Cytoplasm</keyword>
<dbReference type="PANTHER" id="PTHR23135">
    <property type="entry name" value="MUR LIGASE FAMILY MEMBER"/>
    <property type="match status" value="1"/>
</dbReference>
<reference evidence="6 7" key="1">
    <citation type="submission" date="2019-02" db="EMBL/GenBank/DDBJ databases">
        <title>Prokaryotic population dynamics and viral predation in marine succession experiment using metagenomics: the confinement effect.</title>
        <authorList>
            <person name="Haro-Moreno J.M."/>
            <person name="Rodriguez-Valera F."/>
            <person name="Lopez-Perez M."/>
        </authorList>
    </citation>
    <scope>NUCLEOTIDE SEQUENCE [LARGE SCALE GENOMIC DNA]</scope>
    <source>
        <strain evidence="6">MED-G157</strain>
    </source>
</reference>
<feature type="modified residue" description="N6-carboxylysine" evidence="2">
    <location>
        <position position="218"/>
    </location>
</feature>
<dbReference type="EC" id="6.3.2.13" evidence="2"/>
<comment type="similarity">
    <text evidence="1 2">Belongs to the MurCDEF family. MurE subfamily.</text>
</comment>
<keyword evidence="2 3" id="KW-0133">Cell shape</keyword>
<proteinExistence type="inferred from homology"/>
<comment type="catalytic activity">
    <reaction evidence="2">
        <text>UDP-N-acetyl-alpha-D-muramoyl-L-alanyl-D-glutamate + meso-2,6-diaminopimelate + ATP = UDP-N-acetyl-alpha-D-muramoyl-L-alanyl-gamma-D-glutamyl-meso-2,6-diaminopimelate + ADP + phosphate + H(+)</text>
        <dbReference type="Rhea" id="RHEA:23676"/>
        <dbReference type="ChEBI" id="CHEBI:15378"/>
        <dbReference type="ChEBI" id="CHEBI:30616"/>
        <dbReference type="ChEBI" id="CHEBI:43474"/>
        <dbReference type="ChEBI" id="CHEBI:57791"/>
        <dbReference type="ChEBI" id="CHEBI:83900"/>
        <dbReference type="ChEBI" id="CHEBI:83905"/>
        <dbReference type="ChEBI" id="CHEBI:456216"/>
        <dbReference type="EC" id="6.3.2.13"/>
    </reaction>
</comment>
<evidence type="ECO:0000313" key="7">
    <source>
        <dbReference type="Proteomes" id="UP000316199"/>
    </source>
</evidence>
<sequence>MTMLSELLPNITLDEDVFIRGITDDSRKVSNGCLYIAIRGQKNDGKKYVSEVEQSAAAILCDGPIPSSSRSIPIIMVDDLKNQRGQIASRFFGDPSKKLTVFAVTGTNGKTSVANFVATTANNLGTQCGVVGTLGVGFPSALDIEKIEGLTTPDAITLQSNLASLLSKGCTMAALEASSHGLSQMRLDGTKIKIAAYTNLSRDHLDYHPSMASYLNAKRRLMQWPELEIAVLNADDIHCEDISKNVCAEKIFYGFTTKSDVVASSIDLNESGMSFTIDSPWGKATLKSNLMGEFNVSNLLAAAGVLGALGFDFKELTSALGELRTLPGRMHVLRRTDCPSIVIDYAHTPAALRSVLLGLRSHFPGKIWCVFGCGGGRDKGKRREMGEIAFELADRLIITSDNPRFEEPEEIANDIVKGIKDSEFYIIELSREMAIKKVISEADQNDVILIAGKGHELYQEVRGNKKFFNDLDTVERYISTVSKG</sequence>
<dbReference type="Gene3D" id="3.40.1190.10">
    <property type="entry name" value="Mur-like, catalytic domain"/>
    <property type="match status" value="1"/>
</dbReference>
<dbReference type="InterPro" id="IPR013221">
    <property type="entry name" value="Mur_ligase_cen"/>
</dbReference>
<comment type="pathway">
    <text evidence="2 3">Cell wall biogenesis; peptidoglycan biosynthesis.</text>
</comment>
<dbReference type="AlphaFoldDB" id="A0A520S4V5"/>
<keyword evidence="2 6" id="KW-0436">Ligase</keyword>
<feature type="binding site" evidence="2">
    <location>
        <begin position="151"/>
        <end position="152"/>
    </location>
    <ligand>
        <name>UDP-N-acetyl-alpha-D-muramoyl-L-alanyl-D-glutamate</name>
        <dbReference type="ChEBI" id="CHEBI:83900"/>
    </ligand>
</feature>
<feature type="binding site" evidence="2">
    <location>
        <position position="452"/>
    </location>
    <ligand>
        <name>meso-2,6-diaminopimelate</name>
        <dbReference type="ChEBI" id="CHEBI:57791"/>
    </ligand>
</feature>
<dbReference type="InterPro" id="IPR005761">
    <property type="entry name" value="UDP-N-AcMur-Glu-dNH2Pim_ligase"/>
</dbReference>
<gene>
    <name evidence="2" type="primary">murE</name>
    <name evidence="6" type="ORF">EVA68_01280</name>
</gene>
<feature type="binding site" evidence="2">
    <location>
        <position position="377"/>
    </location>
    <ligand>
        <name>meso-2,6-diaminopimelate</name>
        <dbReference type="ChEBI" id="CHEBI:57791"/>
    </ligand>
</feature>
<dbReference type="Gene3D" id="3.90.190.20">
    <property type="entry name" value="Mur ligase, C-terminal domain"/>
    <property type="match status" value="1"/>
</dbReference>
<keyword evidence="2 3" id="KW-0132">Cell division</keyword>
<dbReference type="Pfam" id="PF02875">
    <property type="entry name" value="Mur_ligase_C"/>
    <property type="match status" value="1"/>
</dbReference>
<dbReference type="NCBIfam" id="NF001126">
    <property type="entry name" value="PRK00139.1-4"/>
    <property type="match status" value="1"/>
</dbReference>
<feature type="binding site" evidence="2">
    <location>
        <position position="456"/>
    </location>
    <ligand>
        <name>meso-2,6-diaminopimelate</name>
        <dbReference type="ChEBI" id="CHEBI:57791"/>
    </ligand>
</feature>